<dbReference type="EMBL" id="NWSL01000020">
    <property type="protein sequence ID" value="PDS49291.1"/>
    <property type="molecule type" value="Genomic_DNA"/>
</dbReference>
<evidence type="ECO:0008006" key="6">
    <source>
        <dbReference type="Google" id="ProtNLM"/>
    </source>
</evidence>
<protein>
    <recommendedName>
        <fullName evidence="6">Lipoprotein</fullName>
    </recommendedName>
</protein>
<sequence length="60" mass="6367">MNRFLSFVAAAALLGTSTITSACTSTARPDNQDFQYQRDSSINPACAGGFRPGNARSCSY</sequence>
<dbReference type="AlphaFoldDB" id="A0A432NAZ3"/>
<dbReference type="RefSeq" id="WP_080759892.1">
    <property type="nucleotide sequence ID" value="NZ_BMFI01000018.1"/>
</dbReference>
<proteinExistence type="predicted"/>
<evidence type="ECO:0000313" key="2">
    <source>
        <dbReference type="EMBL" id="PDS49291.1"/>
    </source>
</evidence>
<evidence type="ECO:0000256" key="1">
    <source>
        <dbReference type="SAM" id="SignalP"/>
    </source>
</evidence>
<dbReference type="PROSITE" id="PS51257">
    <property type="entry name" value="PROKAR_LIPOPROTEIN"/>
    <property type="match status" value="1"/>
</dbReference>
<reference evidence="3 5" key="1">
    <citation type="journal article" date="2015" name="Int. J. Syst. Evol. Microbiol.">
        <title>Rhizobium anhuiense sp. nov., isolated from effective nodules of Vicia faba and Pisum sativum.</title>
        <authorList>
            <person name="Zhang Y.J."/>
            <person name="Zheng W.T."/>
            <person name="Everall I."/>
            <person name="Young J.P."/>
            <person name="Zhang X.X."/>
            <person name="Tian C.F."/>
            <person name="Sui X.H."/>
            <person name="Wang E.T."/>
            <person name="Chen W.X."/>
        </authorList>
    </citation>
    <scope>NUCLEOTIDE SEQUENCE [LARGE SCALE GENOMIC DNA]</scope>
    <source>
        <strain evidence="3 5">CCBAU 23252</strain>
    </source>
</reference>
<evidence type="ECO:0000313" key="3">
    <source>
        <dbReference type="EMBL" id="RUL96696.1"/>
    </source>
</evidence>
<keyword evidence="1" id="KW-0732">Signal</keyword>
<evidence type="ECO:0000313" key="5">
    <source>
        <dbReference type="Proteomes" id="UP000273611"/>
    </source>
</evidence>
<dbReference type="Proteomes" id="UP000219972">
    <property type="component" value="Unassembled WGS sequence"/>
</dbReference>
<evidence type="ECO:0000313" key="4">
    <source>
        <dbReference type="Proteomes" id="UP000219972"/>
    </source>
</evidence>
<reference evidence="3" key="3">
    <citation type="submission" date="2018-11" db="EMBL/GenBank/DDBJ databases">
        <authorList>
            <person name="Huo Y."/>
        </authorList>
    </citation>
    <scope>NUCLEOTIDE SEQUENCE</scope>
    <source>
        <strain evidence="3">CCBAU 23252</strain>
    </source>
</reference>
<dbReference type="Proteomes" id="UP000273611">
    <property type="component" value="Unassembled WGS sequence"/>
</dbReference>
<comment type="caution">
    <text evidence="3">The sequence shown here is derived from an EMBL/GenBank/DDBJ whole genome shotgun (WGS) entry which is preliminary data.</text>
</comment>
<organism evidence="3 5">
    <name type="scientific">Rhizobium anhuiense</name>
    <dbReference type="NCBI Taxonomy" id="1184720"/>
    <lineage>
        <taxon>Bacteria</taxon>
        <taxon>Pseudomonadati</taxon>
        <taxon>Pseudomonadota</taxon>
        <taxon>Alphaproteobacteria</taxon>
        <taxon>Hyphomicrobiales</taxon>
        <taxon>Rhizobiaceae</taxon>
        <taxon>Rhizobium/Agrobacterium group</taxon>
        <taxon>Rhizobium</taxon>
    </lineage>
</organism>
<reference evidence="2 4" key="2">
    <citation type="submission" date="2017-09" db="EMBL/GenBank/DDBJ databases">
        <title>Comparative genomics of rhizobia isolated from Phaseolus vulgaris in China.</title>
        <authorList>
            <person name="Tong W."/>
        </authorList>
    </citation>
    <scope>NUCLEOTIDE SEQUENCE [LARGE SCALE GENOMIC DNA]</scope>
    <source>
        <strain evidence="2 4">Y27</strain>
    </source>
</reference>
<keyword evidence="4" id="KW-1185">Reference proteome</keyword>
<dbReference type="EMBL" id="RIBW01000020">
    <property type="protein sequence ID" value="RUL96696.1"/>
    <property type="molecule type" value="Genomic_DNA"/>
</dbReference>
<feature type="signal peptide" evidence="1">
    <location>
        <begin position="1"/>
        <end position="22"/>
    </location>
</feature>
<gene>
    <name evidence="2" type="ORF">CO662_25515</name>
    <name evidence="3" type="ORF">EEQ99_29815</name>
</gene>
<feature type="chain" id="PRO_5019342371" description="Lipoprotein" evidence="1">
    <location>
        <begin position="23"/>
        <end position="60"/>
    </location>
</feature>
<name>A0A432NAZ3_9HYPH</name>
<accession>A0A432NAZ3</accession>
<dbReference type="GeneID" id="75219919"/>